<organism evidence="2 3">
    <name type="scientific">Candidatus Methylobacter oryzae</name>
    <dbReference type="NCBI Taxonomy" id="2497749"/>
    <lineage>
        <taxon>Bacteria</taxon>
        <taxon>Pseudomonadati</taxon>
        <taxon>Pseudomonadota</taxon>
        <taxon>Gammaproteobacteria</taxon>
        <taxon>Methylococcales</taxon>
        <taxon>Methylococcaceae</taxon>
        <taxon>Methylobacter</taxon>
    </lineage>
</organism>
<dbReference type="Proteomes" id="UP000733744">
    <property type="component" value="Unassembled WGS sequence"/>
</dbReference>
<dbReference type="RefSeq" id="WP_127030667.1">
    <property type="nucleotide sequence ID" value="NZ_RYFG02000064.1"/>
</dbReference>
<proteinExistence type="predicted"/>
<sequence length="461" mass="53644">MLIPLRQYSVRPKMEIGESLAGYFYRSHGANGYRISNCLEKQLRVIYRGTPAKDVLTAFDIVQTLVGDSVELNRTWWFCKRRPPKSSNGYESTRPGLDITSVRFCILCLIEYEMHFALWEMPRIAACPIHKIELYGCCNQCSRPLSWFKLLPNWTCSCGQSIVNFPTKSANPSELAIAQFLAGAEDMELPINFKERIEQPVSGHYRLSEVYSGLEWGSKLRSALIWRNKQSNRSFYRHKGSRPYWSDNWVIQLFVISSDQLTHRILRVLVRRFRENTDMLCSIAKTDRLYRVVLFVYAGDYGFFQKKIQVAVAKILAEYQLKLPISSAVFYNPRISTERRYENQIQLMHWWAGLSTRLGELDLDMLSYQQAIAASPVKYGKRPHELELVAILNSLTNAAIKHLEAESFRALFYWWRIPSKLREIHNPYDVLQQIGLHLALIPDYELYFVGSLLRLAWQGKQ</sequence>
<evidence type="ECO:0000313" key="3">
    <source>
        <dbReference type="Proteomes" id="UP000733744"/>
    </source>
</evidence>
<evidence type="ECO:0000313" key="2">
    <source>
        <dbReference type="EMBL" id="TRW98576.1"/>
    </source>
</evidence>
<dbReference type="Pfam" id="PF06527">
    <property type="entry name" value="TniQ"/>
    <property type="match status" value="1"/>
</dbReference>
<comment type="caution">
    <text evidence="2">The sequence shown here is derived from an EMBL/GenBank/DDBJ whole genome shotgun (WGS) entry which is preliminary data.</text>
</comment>
<accession>A0ABY3CCC6</accession>
<protein>
    <recommendedName>
        <fullName evidence="1">TniQ domain-containing protein</fullName>
    </recommendedName>
</protein>
<feature type="domain" description="TniQ" evidence="1">
    <location>
        <begin position="10"/>
        <end position="134"/>
    </location>
</feature>
<reference evidence="2 3" key="1">
    <citation type="journal article" date="2019" name="Antonie Van Leeuwenhoek">
        <title>Description of 'Ca. Methylobacter oryzae' KRF1, a novel species from the environmentally important Methylobacter clade 2.</title>
        <authorList>
            <person name="Khatri K."/>
            <person name="Mohite J.A."/>
            <person name="Pandit P.S."/>
            <person name="Bahulikar R."/>
            <person name="Rahalkar M.C."/>
        </authorList>
    </citation>
    <scope>NUCLEOTIDE SEQUENCE [LARGE SCALE GENOMIC DNA]</scope>
    <source>
        <strain evidence="2 3">KRF1</strain>
    </source>
</reference>
<gene>
    <name evidence="2" type="ORF">EKO24_006990</name>
</gene>
<name>A0ABY3CCC6_9GAMM</name>
<evidence type="ECO:0000259" key="1">
    <source>
        <dbReference type="Pfam" id="PF06527"/>
    </source>
</evidence>
<keyword evidence="3" id="KW-1185">Reference proteome</keyword>
<dbReference type="InterPro" id="IPR009492">
    <property type="entry name" value="TniQ"/>
</dbReference>
<dbReference type="EMBL" id="RYFG02000064">
    <property type="protein sequence ID" value="TRW98576.1"/>
    <property type="molecule type" value="Genomic_DNA"/>
</dbReference>